<dbReference type="InterPro" id="IPR035985">
    <property type="entry name" value="Ubiquitin-activating_enz"/>
</dbReference>
<evidence type="ECO:0000256" key="1">
    <source>
        <dbReference type="SAM" id="MobiDB-lite"/>
    </source>
</evidence>
<evidence type="ECO:0000313" key="3">
    <source>
        <dbReference type="EMBL" id="MFC4908485.1"/>
    </source>
</evidence>
<name>A0ABV9TZK2_9ACTN</name>
<protein>
    <submittedName>
        <fullName evidence="3">HesA/MoeB/ThiF family protein</fullName>
    </submittedName>
</protein>
<evidence type="ECO:0000313" key="4">
    <source>
        <dbReference type="Proteomes" id="UP001595872"/>
    </source>
</evidence>
<feature type="compositionally biased region" description="Pro residues" evidence="1">
    <location>
        <begin position="285"/>
        <end position="300"/>
    </location>
</feature>
<evidence type="ECO:0000259" key="2">
    <source>
        <dbReference type="Pfam" id="PF00899"/>
    </source>
</evidence>
<accession>A0ABV9TZK2</accession>
<reference evidence="4" key="1">
    <citation type="journal article" date="2019" name="Int. J. Syst. Evol. Microbiol.">
        <title>The Global Catalogue of Microorganisms (GCM) 10K type strain sequencing project: providing services to taxonomists for standard genome sequencing and annotation.</title>
        <authorList>
            <consortium name="The Broad Institute Genomics Platform"/>
            <consortium name="The Broad Institute Genome Sequencing Center for Infectious Disease"/>
            <person name="Wu L."/>
            <person name="Ma J."/>
        </authorList>
    </citation>
    <scope>NUCLEOTIDE SEQUENCE [LARGE SCALE GENOMIC DNA]</scope>
    <source>
        <strain evidence="4">KLKA75</strain>
    </source>
</reference>
<dbReference type="PANTHER" id="PTHR43267">
    <property type="entry name" value="TRNA THREONYLCARBAMOYLADENOSINE DEHYDRATASE"/>
    <property type="match status" value="1"/>
</dbReference>
<gene>
    <name evidence="3" type="ORF">ACFPCY_14220</name>
</gene>
<dbReference type="PANTHER" id="PTHR43267:SF1">
    <property type="entry name" value="TRNA THREONYLCARBAMOYLADENOSINE DEHYDRATASE"/>
    <property type="match status" value="1"/>
</dbReference>
<dbReference type="InterPro" id="IPR000594">
    <property type="entry name" value="ThiF_NAD_FAD-bd"/>
</dbReference>
<dbReference type="Proteomes" id="UP001595872">
    <property type="component" value="Unassembled WGS sequence"/>
</dbReference>
<feature type="domain" description="THIF-type NAD/FAD binding fold" evidence="2">
    <location>
        <begin position="13"/>
        <end position="271"/>
    </location>
</feature>
<dbReference type="RefSeq" id="WP_378255198.1">
    <property type="nucleotide sequence ID" value="NZ_JBHSIT010000004.1"/>
</dbReference>
<dbReference type="SUPFAM" id="SSF69572">
    <property type="entry name" value="Activating enzymes of the ubiquitin-like proteins"/>
    <property type="match status" value="1"/>
</dbReference>
<dbReference type="Gene3D" id="3.40.50.720">
    <property type="entry name" value="NAD(P)-binding Rossmann-like Domain"/>
    <property type="match status" value="1"/>
</dbReference>
<organism evidence="3 4">
    <name type="scientific">Actinomadura gamaensis</name>
    <dbReference type="NCBI Taxonomy" id="1763541"/>
    <lineage>
        <taxon>Bacteria</taxon>
        <taxon>Bacillati</taxon>
        <taxon>Actinomycetota</taxon>
        <taxon>Actinomycetes</taxon>
        <taxon>Streptosporangiales</taxon>
        <taxon>Thermomonosporaceae</taxon>
        <taxon>Actinomadura</taxon>
    </lineage>
</organism>
<proteinExistence type="predicted"/>
<dbReference type="Pfam" id="PF00899">
    <property type="entry name" value="ThiF"/>
    <property type="match status" value="1"/>
</dbReference>
<sequence length="300" mass="31497">MHAVSLVRHADRHDRQIRAFGRHGQHRLRATTAAVVGAGGIGSLIAQGLAHLGIGRLIVVDPDVVEATNLNRLAGATPDDARDGTPKAEAAARTVRRIDPRIPVQAMTEGILDTDAWLSLRCADLIFGAVDGHAPRWALNTLAVQYARPYVDTGAEITRDAAGPLDVSGHVTTVTPGGPCLLCLSGYDPSAASTELDPALTTAKRNAGYLRDDPGEPTPSVIFLNQAIAGVALGEALNLLTGWHQPRPYTLIDLSRPALTPIDAERQPDCPACGPDSARAEGDAAPPPHLTIPAPPPPHI</sequence>
<keyword evidence="4" id="KW-1185">Reference proteome</keyword>
<feature type="region of interest" description="Disordered" evidence="1">
    <location>
        <begin position="263"/>
        <end position="300"/>
    </location>
</feature>
<comment type="caution">
    <text evidence="3">The sequence shown here is derived from an EMBL/GenBank/DDBJ whole genome shotgun (WGS) entry which is preliminary data.</text>
</comment>
<dbReference type="InterPro" id="IPR045886">
    <property type="entry name" value="ThiF/MoeB/HesA"/>
</dbReference>
<dbReference type="EMBL" id="JBHSIT010000004">
    <property type="protein sequence ID" value="MFC4908485.1"/>
    <property type="molecule type" value="Genomic_DNA"/>
</dbReference>